<proteinExistence type="predicted"/>
<comment type="caution">
    <text evidence="2">The sequence shown here is derived from an EMBL/GenBank/DDBJ whole genome shotgun (WGS) entry which is preliminary data.</text>
</comment>
<reference evidence="2" key="1">
    <citation type="journal article" date="2019" name="Sci. Rep.">
        <title>Draft genome of Tanacetum cinerariifolium, the natural source of mosquito coil.</title>
        <authorList>
            <person name="Yamashiro T."/>
            <person name="Shiraishi A."/>
            <person name="Satake H."/>
            <person name="Nakayama K."/>
        </authorList>
    </citation>
    <scope>NUCLEOTIDE SEQUENCE</scope>
</reference>
<feature type="region of interest" description="Disordered" evidence="1">
    <location>
        <begin position="1"/>
        <end position="33"/>
    </location>
</feature>
<organism evidence="2">
    <name type="scientific">Tanacetum cinerariifolium</name>
    <name type="common">Dalmatian daisy</name>
    <name type="synonym">Chrysanthemum cinerariifolium</name>
    <dbReference type="NCBI Taxonomy" id="118510"/>
    <lineage>
        <taxon>Eukaryota</taxon>
        <taxon>Viridiplantae</taxon>
        <taxon>Streptophyta</taxon>
        <taxon>Embryophyta</taxon>
        <taxon>Tracheophyta</taxon>
        <taxon>Spermatophyta</taxon>
        <taxon>Magnoliopsida</taxon>
        <taxon>eudicotyledons</taxon>
        <taxon>Gunneridae</taxon>
        <taxon>Pentapetalae</taxon>
        <taxon>asterids</taxon>
        <taxon>campanulids</taxon>
        <taxon>Asterales</taxon>
        <taxon>Asteraceae</taxon>
        <taxon>Asteroideae</taxon>
        <taxon>Anthemideae</taxon>
        <taxon>Anthemidinae</taxon>
        <taxon>Tanacetum</taxon>
    </lineage>
</organism>
<feature type="non-terminal residue" evidence="2">
    <location>
        <position position="1"/>
    </location>
</feature>
<feature type="compositionally biased region" description="Polar residues" evidence="1">
    <location>
        <begin position="7"/>
        <end position="17"/>
    </location>
</feature>
<name>A0A699QK80_TANCI</name>
<protein>
    <submittedName>
        <fullName evidence="2">Uncharacterized protein</fullName>
    </submittedName>
</protein>
<dbReference type="AlphaFoldDB" id="A0A699QK80"/>
<evidence type="ECO:0000313" key="2">
    <source>
        <dbReference type="EMBL" id="GFC72151.1"/>
    </source>
</evidence>
<evidence type="ECO:0000256" key="1">
    <source>
        <dbReference type="SAM" id="MobiDB-lite"/>
    </source>
</evidence>
<dbReference type="EMBL" id="BKCJ011036556">
    <property type="protein sequence ID" value="GFC72151.1"/>
    <property type="molecule type" value="Genomic_DNA"/>
</dbReference>
<sequence>EVVFTKSDVSTSETNPKIPSESESKGNTQRTLPSLPKLIRVEPSIITQCLTTTKTKQTTDKVVPINVNQKTKTKSPSDSPTEKLFLTLMQEVKELKEQIQTHLETLPPTYQLGSSRSVKSKSKIWFRPCRHCRFKNHLTENCYMKPMFSTCGSIDHLTKEHPKQIMVKRTLAKLNAQPSQGLSRKVPMIPKPYIPCKYCGFNDHHSDECEYYPGYDLCGSIAYETTVCVKKTPRRKPRVTLQRSIKPTVKWVHKRN</sequence>
<gene>
    <name evidence="2" type="ORF">Tci_844121</name>
</gene>
<accession>A0A699QK80</accession>